<evidence type="ECO:0000259" key="8">
    <source>
        <dbReference type="PROSITE" id="PS51384"/>
    </source>
</evidence>
<dbReference type="GO" id="GO:0046872">
    <property type="term" value="F:metal ion binding"/>
    <property type="evidence" value="ECO:0007669"/>
    <property type="project" value="UniProtKB-KW"/>
</dbReference>
<evidence type="ECO:0000256" key="2">
    <source>
        <dbReference type="ARBA" id="ARBA00022714"/>
    </source>
</evidence>
<keyword evidence="2" id="KW-0001">2Fe-2S</keyword>
<dbReference type="PROSITE" id="PS00197">
    <property type="entry name" value="2FE2S_FER_1"/>
    <property type="match status" value="1"/>
</dbReference>
<evidence type="ECO:0000313" key="10">
    <source>
        <dbReference type="Proteomes" id="UP000001062"/>
    </source>
</evidence>
<dbReference type="InterPro" id="IPR012675">
    <property type="entry name" value="Beta-grasp_dom_sf"/>
</dbReference>
<dbReference type="EMBL" id="CP002583">
    <property type="protein sequence ID" value="ADZ90446.1"/>
    <property type="molecule type" value="Genomic_DNA"/>
</dbReference>
<dbReference type="InterPro" id="IPR036010">
    <property type="entry name" value="2Fe-2S_ferredoxin-like_sf"/>
</dbReference>
<feature type="domain" description="FAD-binding FR-type" evidence="8">
    <location>
        <begin position="1"/>
        <end position="100"/>
    </location>
</feature>
<keyword evidence="4 9" id="KW-0560">Oxidoreductase</keyword>
<dbReference type="eggNOG" id="COG1018">
    <property type="taxonomic scope" value="Bacteria"/>
</dbReference>
<dbReference type="PROSITE" id="PS51384">
    <property type="entry name" value="FAD_FR"/>
    <property type="match status" value="1"/>
</dbReference>
<evidence type="ECO:0000259" key="7">
    <source>
        <dbReference type="PROSITE" id="PS51085"/>
    </source>
</evidence>
<dbReference type="Gene3D" id="3.40.50.80">
    <property type="entry name" value="Nucleotide-binding domain of ferredoxin-NADP reductase (FNR) module"/>
    <property type="match status" value="1"/>
</dbReference>
<dbReference type="InterPro" id="IPR006058">
    <property type="entry name" value="2Fe2S_fd_BS"/>
</dbReference>
<dbReference type="OrthoDB" id="4258484at2"/>
<dbReference type="PRINTS" id="PR00409">
    <property type="entry name" value="PHDIOXRDTASE"/>
</dbReference>
<dbReference type="InterPro" id="IPR050415">
    <property type="entry name" value="MRET"/>
</dbReference>
<keyword evidence="6" id="KW-0411">Iron-sulfur</keyword>
<dbReference type="InterPro" id="IPR039261">
    <property type="entry name" value="FNR_nucleotide-bd"/>
</dbReference>
<dbReference type="SUPFAM" id="SSF63380">
    <property type="entry name" value="Riboflavin synthase domain-like"/>
    <property type="match status" value="1"/>
</dbReference>
<accession>F2JU25</accession>
<dbReference type="CDD" id="cd00207">
    <property type="entry name" value="fer2"/>
    <property type="match status" value="1"/>
</dbReference>
<keyword evidence="10" id="KW-1185">Reference proteome</keyword>
<proteinExistence type="predicted"/>
<dbReference type="PROSITE" id="PS51085">
    <property type="entry name" value="2FE2S_FER_2"/>
    <property type="match status" value="1"/>
</dbReference>
<dbReference type="GO" id="GO:0051537">
    <property type="term" value="F:2 iron, 2 sulfur cluster binding"/>
    <property type="evidence" value="ECO:0007669"/>
    <property type="project" value="UniProtKB-KW"/>
</dbReference>
<dbReference type="PANTHER" id="PTHR47354:SF1">
    <property type="entry name" value="CARNITINE MONOOXYGENASE REDUCTASE SUBUNIT"/>
    <property type="match status" value="1"/>
</dbReference>
<evidence type="ECO:0000313" key="9">
    <source>
        <dbReference type="EMBL" id="ADZ90446.1"/>
    </source>
</evidence>
<keyword evidence="1" id="KW-0285">Flavoprotein</keyword>
<dbReference type="HOGENOM" id="CLU_003827_17_0_6"/>
<keyword evidence="9" id="KW-0223">Dioxygenase</keyword>
<evidence type="ECO:0000256" key="1">
    <source>
        <dbReference type="ARBA" id="ARBA00022630"/>
    </source>
</evidence>
<protein>
    <submittedName>
        <fullName evidence="9">Phthalate 4,5-dioxygenase</fullName>
        <ecNumber evidence="9">1.14.12.7</ecNumber>
    </submittedName>
</protein>
<gene>
    <name evidence="9" type="ordered locus">Marme_1173</name>
</gene>
<dbReference type="PATRIC" id="fig|717774.3.peg.1218"/>
<name>F2JU25_MARM1</name>
<evidence type="ECO:0000256" key="4">
    <source>
        <dbReference type="ARBA" id="ARBA00023002"/>
    </source>
</evidence>
<dbReference type="Proteomes" id="UP000001062">
    <property type="component" value="Chromosome"/>
</dbReference>
<dbReference type="SUPFAM" id="SSF52343">
    <property type="entry name" value="Ferredoxin reductase-like, C-terminal NADP-linked domain"/>
    <property type="match status" value="1"/>
</dbReference>
<evidence type="ECO:0000256" key="3">
    <source>
        <dbReference type="ARBA" id="ARBA00022723"/>
    </source>
</evidence>
<dbReference type="InterPro" id="IPR017938">
    <property type="entry name" value="Riboflavin_synthase-like_b-brl"/>
</dbReference>
<organism evidence="9 10">
    <name type="scientific">Marinomonas mediterranea (strain ATCC 700492 / JCM 21426 / NBRC 103028 / MMB-1)</name>
    <dbReference type="NCBI Taxonomy" id="717774"/>
    <lineage>
        <taxon>Bacteria</taxon>
        <taxon>Pseudomonadati</taxon>
        <taxon>Pseudomonadota</taxon>
        <taxon>Gammaproteobacteria</taxon>
        <taxon>Oceanospirillales</taxon>
        <taxon>Oceanospirillaceae</taxon>
        <taxon>Marinomonas</taxon>
    </lineage>
</organism>
<dbReference type="Pfam" id="PF00111">
    <property type="entry name" value="Fer2"/>
    <property type="match status" value="1"/>
</dbReference>
<dbReference type="SUPFAM" id="SSF54292">
    <property type="entry name" value="2Fe-2S ferredoxin-like"/>
    <property type="match status" value="1"/>
</dbReference>
<dbReference type="KEGG" id="mme:Marme_1173"/>
<evidence type="ECO:0000256" key="5">
    <source>
        <dbReference type="ARBA" id="ARBA00023004"/>
    </source>
</evidence>
<dbReference type="EC" id="1.14.12.7" evidence="9"/>
<keyword evidence="5" id="KW-0408">Iron</keyword>
<dbReference type="InterPro" id="IPR017927">
    <property type="entry name" value="FAD-bd_FR_type"/>
</dbReference>
<feature type="domain" description="2Fe-2S ferredoxin-type" evidence="7">
    <location>
        <begin position="231"/>
        <end position="318"/>
    </location>
</feature>
<reference evidence="9 10" key="1">
    <citation type="journal article" date="2012" name="Stand. Genomic Sci.">
        <title>Complete genome sequence of the melanogenic marine bacterium Marinomonas mediterranea type strain (MMB-1(T)).</title>
        <authorList>
            <person name="Lucas-Elio P."/>
            <person name="Goodwin L."/>
            <person name="Woyke T."/>
            <person name="Pitluck S."/>
            <person name="Nolan M."/>
            <person name="Kyrpides N.C."/>
            <person name="Detter J.C."/>
            <person name="Copeland A."/>
            <person name="Teshima H."/>
            <person name="Bruce D."/>
            <person name="Detter C."/>
            <person name="Tapia R."/>
            <person name="Han S."/>
            <person name="Land M.L."/>
            <person name="Ivanova N."/>
            <person name="Mikhailova N."/>
            <person name="Johnston A.W."/>
            <person name="Sanchez-Amat A."/>
        </authorList>
    </citation>
    <scope>NUCLEOTIDE SEQUENCE [LARGE SCALE GENOMIC DNA]</scope>
    <source>
        <strain evidence="10">ATCC 700492 / JCM 21426 / NBRC 103028 / MMB-1</strain>
    </source>
</reference>
<sequence>MIAVEVKNVVLEADSVVRLVLGRPDEGLLPSFDAGAHIELTLPSGLIRQYSLCRLQADERYYEIAVLKDPASRGGSEEVHGLTIGEHLSISEPRNHFPLVSPTRKALLIAGGIGVTPLLPMAQTLSRYGTPFEFHYCSKSPRHAAFSSALESGRFADKMHFHYSLVPSSGRMDIRAVLADKVSDTELYVCGPAGFITSVLEEAKTLGWSESRLHREFFSAPIDESADLTDSAFTVKISSTGDEFVVAEDQTISQVLEDNGVFLPVSCEEGVCGTCMTDVLDGIPDHRDVFLTDKEHQEGKLIMACCSRAKTKTLTLDL</sequence>
<keyword evidence="3" id="KW-0479">Metal-binding</keyword>
<dbReference type="AlphaFoldDB" id="F2JU25"/>
<dbReference type="PANTHER" id="PTHR47354">
    <property type="entry name" value="NADH OXIDOREDUCTASE HCR"/>
    <property type="match status" value="1"/>
</dbReference>
<dbReference type="CDD" id="cd06185">
    <property type="entry name" value="PDR_like"/>
    <property type="match status" value="1"/>
</dbReference>
<evidence type="ECO:0000256" key="6">
    <source>
        <dbReference type="ARBA" id="ARBA00023014"/>
    </source>
</evidence>
<dbReference type="InterPro" id="IPR001041">
    <property type="entry name" value="2Fe-2S_ferredoxin-type"/>
</dbReference>
<dbReference type="Gene3D" id="2.40.30.10">
    <property type="entry name" value="Translation factors"/>
    <property type="match status" value="1"/>
</dbReference>
<dbReference type="Gene3D" id="3.10.20.30">
    <property type="match status" value="1"/>
</dbReference>
<dbReference type="RefSeq" id="WP_013660351.1">
    <property type="nucleotide sequence ID" value="NC_015276.1"/>
</dbReference>
<dbReference type="STRING" id="717774.Marme_1173"/>
<dbReference type="GO" id="GO:0018620">
    <property type="term" value="F:phthalate 4,5-dioxygenase activity"/>
    <property type="evidence" value="ECO:0007669"/>
    <property type="project" value="UniProtKB-EC"/>
</dbReference>